<sequence>MENDNRQAPRPITYHRLALEDIISLDHFWQDEVRVAIEQKLVTRPELFSKPLQYVLKGCRTLHVGDYRVVFKIISNTVHVVAIIHRSSDYKEVERRL</sequence>
<protein>
    <recommendedName>
        <fullName evidence="4">Addiction module toxin RelE</fullName>
    </recommendedName>
</protein>
<organism evidence="2 3">
    <name type="scientific">Candidatus Kaiserbacteria bacterium RIFCSPLOWO2_01_FULL_50_24</name>
    <dbReference type="NCBI Taxonomy" id="1798507"/>
    <lineage>
        <taxon>Bacteria</taxon>
        <taxon>Candidatus Kaiseribacteriota</taxon>
    </lineage>
</organism>
<dbReference type="InterPro" id="IPR007712">
    <property type="entry name" value="RelE/ParE_toxin"/>
</dbReference>
<proteinExistence type="predicted"/>
<evidence type="ECO:0008006" key="4">
    <source>
        <dbReference type="Google" id="ProtNLM"/>
    </source>
</evidence>
<evidence type="ECO:0000256" key="1">
    <source>
        <dbReference type="ARBA" id="ARBA00022649"/>
    </source>
</evidence>
<accession>A0A1F6EJ02</accession>
<dbReference type="Proteomes" id="UP000178587">
    <property type="component" value="Unassembled WGS sequence"/>
</dbReference>
<reference evidence="2 3" key="1">
    <citation type="journal article" date="2016" name="Nat. Commun.">
        <title>Thousands of microbial genomes shed light on interconnected biogeochemical processes in an aquifer system.</title>
        <authorList>
            <person name="Anantharaman K."/>
            <person name="Brown C.T."/>
            <person name="Hug L.A."/>
            <person name="Sharon I."/>
            <person name="Castelle C.J."/>
            <person name="Probst A.J."/>
            <person name="Thomas B.C."/>
            <person name="Singh A."/>
            <person name="Wilkins M.J."/>
            <person name="Karaoz U."/>
            <person name="Brodie E.L."/>
            <person name="Williams K.H."/>
            <person name="Hubbard S.S."/>
            <person name="Banfield J.F."/>
        </authorList>
    </citation>
    <scope>NUCLEOTIDE SEQUENCE [LARGE SCALE GENOMIC DNA]</scope>
</reference>
<name>A0A1F6EJ02_9BACT</name>
<dbReference type="STRING" id="1798507.A3A34_02945"/>
<keyword evidence="1" id="KW-1277">Toxin-antitoxin system</keyword>
<evidence type="ECO:0000313" key="3">
    <source>
        <dbReference type="Proteomes" id="UP000178587"/>
    </source>
</evidence>
<evidence type="ECO:0000313" key="2">
    <source>
        <dbReference type="EMBL" id="OGG73607.1"/>
    </source>
</evidence>
<dbReference type="AlphaFoldDB" id="A0A1F6EJ02"/>
<dbReference type="InterPro" id="IPR035093">
    <property type="entry name" value="RelE/ParE_toxin_dom_sf"/>
</dbReference>
<dbReference type="Gene3D" id="3.30.2310.20">
    <property type="entry name" value="RelE-like"/>
    <property type="match status" value="1"/>
</dbReference>
<dbReference type="Pfam" id="PF05016">
    <property type="entry name" value="ParE_toxin"/>
    <property type="match status" value="1"/>
</dbReference>
<dbReference type="EMBL" id="MFLU01000016">
    <property type="protein sequence ID" value="OGG73607.1"/>
    <property type="molecule type" value="Genomic_DNA"/>
</dbReference>
<gene>
    <name evidence="2" type="ORF">A3A34_02945</name>
</gene>
<dbReference type="SUPFAM" id="SSF143011">
    <property type="entry name" value="RelE-like"/>
    <property type="match status" value="1"/>
</dbReference>
<comment type="caution">
    <text evidence="2">The sequence shown here is derived from an EMBL/GenBank/DDBJ whole genome shotgun (WGS) entry which is preliminary data.</text>
</comment>